<evidence type="ECO:0000256" key="1">
    <source>
        <dbReference type="SAM" id="MobiDB-lite"/>
    </source>
</evidence>
<gene>
    <name evidence="2" type="ORF">NA56DRAFT_587274</name>
</gene>
<dbReference type="OrthoDB" id="5209158at2759"/>
<organism evidence="2 3">
    <name type="scientific">Hyaloscypha hepaticicola</name>
    <dbReference type="NCBI Taxonomy" id="2082293"/>
    <lineage>
        <taxon>Eukaryota</taxon>
        <taxon>Fungi</taxon>
        <taxon>Dikarya</taxon>
        <taxon>Ascomycota</taxon>
        <taxon>Pezizomycotina</taxon>
        <taxon>Leotiomycetes</taxon>
        <taxon>Helotiales</taxon>
        <taxon>Hyaloscyphaceae</taxon>
        <taxon>Hyaloscypha</taxon>
    </lineage>
</organism>
<evidence type="ECO:0000313" key="3">
    <source>
        <dbReference type="Proteomes" id="UP000235672"/>
    </source>
</evidence>
<accession>A0A2J6PEI3</accession>
<feature type="region of interest" description="Disordered" evidence="1">
    <location>
        <begin position="1"/>
        <end position="44"/>
    </location>
</feature>
<reference evidence="2 3" key="1">
    <citation type="submission" date="2016-05" db="EMBL/GenBank/DDBJ databases">
        <title>A degradative enzymes factory behind the ericoid mycorrhizal symbiosis.</title>
        <authorList>
            <consortium name="DOE Joint Genome Institute"/>
            <person name="Martino E."/>
            <person name="Morin E."/>
            <person name="Grelet G."/>
            <person name="Kuo A."/>
            <person name="Kohler A."/>
            <person name="Daghino S."/>
            <person name="Barry K."/>
            <person name="Choi C."/>
            <person name="Cichocki N."/>
            <person name="Clum A."/>
            <person name="Copeland A."/>
            <person name="Hainaut M."/>
            <person name="Haridas S."/>
            <person name="Labutti K."/>
            <person name="Lindquist E."/>
            <person name="Lipzen A."/>
            <person name="Khouja H.-R."/>
            <person name="Murat C."/>
            <person name="Ohm R."/>
            <person name="Olson A."/>
            <person name="Spatafora J."/>
            <person name="Veneault-Fourrey C."/>
            <person name="Henrissat B."/>
            <person name="Grigoriev I."/>
            <person name="Martin F."/>
            <person name="Perotto S."/>
        </authorList>
    </citation>
    <scope>NUCLEOTIDE SEQUENCE [LARGE SCALE GENOMIC DNA]</scope>
    <source>
        <strain evidence="2 3">UAMH 7357</strain>
    </source>
</reference>
<keyword evidence="3" id="KW-1185">Reference proteome</keyword>
<feature type="compositionally biased region" description="Polar residues" evidence="1">
    <location>
        <begin position="115"/>
        <end position="124"/>
    </location>
</feature>
<feature type="region of interest" description="Disordered" evidence="1">
    <location>
        <begin position="114"/>
        <end position="136"/>
    </location>
</feature>
<dbReference type="EMBL" id="KZ613550">
    <property type="protein sequence ID" value="PMD12437.1"/>
    <property type="molecule type" value="Genomic_DNA"/>
</dbReference>
<dbReference type="Proteomes" id="UP000235672">
    <property type="component" value="Unassembled WGS sequence"/>
</dbReference>
<evidence type="ECO:0000313" key="2">
    <source>
        <dbReference type="EMBL" id="PMD12437.1"/>
    </source>
</evidence>
<name>A0A2J6PEI3_9HELO</name>
<protein>
    <submittedName>
        <fullName evidence="2">Uncharacterized protein</fullName>
    </submittedName>
</protein>
<dbReference type="AlphaFoldDB" id="A0A2J6PEI3"/>
<sequence>MPSNVQDLPAKEVNVLNKHTGFPEPLSSDRNTTLPHPDADTSPNATIEATDFDLTRTSSRNSFLHRRHQSKHNFGKITMKYSGLYDKGHYADSTQELRNTRSLDVKQPECESALNDVSQENGAVSRSGDKRAEKGYTNGVRKNGVLRKLNLLA</sequence>
<proteinExistence type="predicted"/>